<organism evidence="1 2">
    <name type="scientific">Undibacterium arcticum</name>
    <dbReference type="NCBI Taxonomy" id="1762892"/>
    <lineage>
        <taxon>Bacteria</taxon>
        <taxon>Pseudomonadati</taxon>
        <taxon>Pseudomonadota</taxon>
        <taxon>Betaproteobacteria</taxon>
        <taxon>Burkholderiales</taxon>
        <taxon>Oxalobacteraceae</taxon>
        <taxon>Undibacterium</taxon>
    </lineage>
</organism>
<dbReference type="RefSeq" id="WP_390329615.1">
    <property type="nucleotide sequence ID" value="NZ_JBHRTP010000091.1"/>
</dbReference>
<name>A0ABV7FB78_9BURK</name>
<dbReference type="Proteomes" id="UP001595530">
    <property type="component" value="Unassembled WGS sequence"/>
</dbReference>
<evidence type="ECO:0000313" key="2">
    <source>
        <dbReference type="Proteomes" id="UP001595530"/>
    </source>
</evidence>
<evidence type="ECO:0000313" key="1">
    <source>
        <dbReference type="EMBL" id="MFC3110896.1"/>
    </source>
</evidence>
<evidence type="ECO:0008006" key="3">
    <source>
        <dbReference type="Google" id="ProtNLM"/>
    </source>
</evidence>
<sequence>MYQQNEYGVVQYPKGDARRLFVLLAAIDYLERPTLTTLTKFTGHNKGTITADVDKLRDQFGVEIHKDGPVY</sequence>
<dbReference type="EMBL" id="JBHRTP010000091">
    <property type="protein sequence ID" value="MFC3110896.1"/>
    <property type="molecule type" value="Genomic_DNA"/>
</dbReference>
<reference evidence="2" key="1">
    <citation type="journal article" date="2019" name="Int. J. Syst. Evol. Microbiol.">
        <title>The Global Catalogue of Microorganisms (GCM) 10K type strain sequencing project: providing services to taxonomists for standard genome sequencing and annotation.</title>
        <authorList>
            <consortium name="The Broad Institute Genomics Platform"/>
            <consortium name="The Broad Institute Genome Sequencing Center for Infectious Disease"/>
            <person name="Wu L."/>
            <person name="Ma J."/>
        </authorList>
    </citation>
    <scope>NUCLEOTIDE SEQUENCE [LARGE SCALE GENOMIC DNA]</scope>
    <source>
        <strain evidence="2">KCTC 42986</strain>
    </source>
</reference>
<comment type="caution">
    <text evidence="1">The sequence shown here is derived from an EMBL/GenBank/DDBJ whole genome shotgun (WGS) entry which is preliminary data.</text>
</comment>
<accession>A0ABV7FB78</accession>
<gene>
    <name evidence="1" type="ORF">ACFOFO_23570</name>
</gene>
<protein>
    <recommendedName>
        <fullName evidence="3">Helix-turn-helix type 11 domain-containing protein</fullName>
    </recommendedName>
</protein>
<keyword evidence="2" id="KW-1185">Reference proteome</keyword>
<proteinExistence type="predicted"/>